<protein>
    <submittedName>
        <fullName evidence="1">Uncharacterized protein</fullName>
    </submittedName>
</protein>
<dbReference type="Proteomes" id="UP001519460">
    <property type="component" value="Unassembled WGS sequence"/>
</dbReference>
<sequence length="275" mass="28012">MMQTDTQRTLPVQAVVMKKIGVSSCGTDSDCVAYATCPSGTSECTCDTASNFVAGSAGDLTCSCMTDYAVASSGTACGQGVKGATCSGDSDCIDNAVCTNGACVCDASKGYKVVAATGACTCDPSGDWTPSGTSCGKHIAQDCTSSTDCIDNAVCDLATSRCLCDSSNGYTGSLDSCGQGRKLCSSPCTGALVRVVLTRGADKQAAKVSSSLTFSSISKQNRESSNLRHGQQLGTEVRWTLRSPCADNASCDSDSGTCTCDANFDADADMVCRKS</sequence>
<dbReference type="AlphaFoldDB" id="A0ABD0JMA5"/>
<organism evidence="1 2">
    <name type="scientific">Batillaria attramentaria</name>
    <dbReference type="NCBI Taxonomy" id="370345"/>
    <lineage>
        <taxon>Eukaryota</taxon>
        <taxon>Metazoa</taxon>
        <taxon>Spiralia</taxon>
        <taxon>Lophotrochozoa</taxon>
        <taxon>Mollusca</taxon>
        <taxon>Gastropoda</taxon>
        <taxon>Caenogastropoda</taxon>
        <taxon>Sorbeoconcha</taxon>
        <taxon>Cerithioidea</taxon>
        <taxon>Batillariidae</taxon>
        <taxon>Batillaria</taxon>
    </lineage>
</organism>
<gene>
    <name evidence="1" type="ORF">BaRGS_00032962</name>
</gene>
<dbReference type="EMBL" id="JACVVK020000393">
    <property type="protein sequence ID" value="KAK7475816.1"/>
    <property type="molecule type" value="Genomic_DNA"/>
</dbReference>
<evidence type="ECO:0000313" key="1">
    <source>
        <dbReference type="EMBL" id="KAK7475816.1"/>
    </source>
</evidence>
<proteinExistence type="predicted"/>
<name>A0ABD0JMA5_9CAEN</name>
<comment type="caution">
    <text evidence="1">The sequence shown here is derived from an EMBL/GenBank/DDBJ whole genome shotgun (WGS) entry which is preliminary data.</text>
</comment>
<keyword evidence="2" id="KW-1185">Reference proteome</keyword>
<feature type="non-terminal residue" evidence="1">
    <location>
        <position position="275"/>
    </location>
</feature>
<evidence type="ECO:0000313" key="2">
    <source>
        <dbReference type="Proteomes" id="UP001519460"/>
    </source>
</evidence>
<reference evidence="1 2" key="1">
    <citation type="journal article" date="2023" name="Sci. Data">
        <title>Genome assembly of the Korean intertidal mud-creeper Batillaria attramentaria.</title>
        <authorList>
            <person name="Patra A.K."/>
            <person name="Ho P.T."/>
            <person name="Jun S."/>
            <person name="Lee S.J."/>
            <person name="Kim Y."/>
            <person name="Won Y.J."/>
        </authorList>
    </citation>
    <scope>NUCLEOTIDE SEQUENCE [LARGE SCALE GENOMIC DNA]</scope>
    <source>
        <strain evidence="1">Wonlab-2016</strain>
    </source>
</reference>
<accession>A0ABD0JMA5</accession>